<proteinExistence type="predicted"/>
<evidence type="ECO:0000313" key="2">
    <source>
        <dbReference type="Proteomes" id="UP001642502"/>
    </source>
</evidence>
<reference evidence="1 2" key="1">
    <citation type="submission" date="2024-01" db="EMBL/GenBank/DDBJ databases">
        <authorList>
            <person name="Allen C."/>
            <person name="Tagirdzhanova G."/>
        </authorList>
    </citation>
    <scope>NUCLEOTIDE SEQUENCE [LARGE SCALE GENOMIC DNA]</scope>
    <source>
        <strain evidence="1 2">CBS 119000</strain>
    </source>
</reference>
<evidence type="ECO:0008006" key="3">
    <source>
        <dbReference type="Google" id="ProtNLM"/>
    </source>
</evidence>
<dbReference type="EMBL" id="CAWUON010000093">
    <property type="protein sequence ID" value="CAK7272648.1"/>
    <property type="molecule type" value="Genomic_DNA"/>
</dbReference>
<dbReference type="InterPro" id="IPR011009">
    <property type="entry name" value="Kinase-like_dom_sf"/>
</dbReference>
<dbReference type="Proteomes" id="UP001642502">
    <property type="component" value="Unassembled WGS sequence"/>
</dbReference>
<comment type="caution">
    <text evidence="1">The sequence shown here is derived from an EMBL/GenBank/DDBJ whole genome shotgun (WGS) entry which is preliminary data.</text>
</comment>
<dbReference type="SUPFAM" id="SSF56112">
    <property type="entry name" value="Protein kinase-like (PK-like)"/>
    <property type="match status" value="1"/>
</dbReference>
<evidence type="ECO:0000313" key="1">
    <source>
        <dbReference type="EMBL" id="CAK7272648.1"/>
    </source>
</evidence>
<name>A0ABP0DWI2_9PEZI</name>
<accession>A0ABP0DWI2</accession>
<organism evidence="1 2">
    <name type="scientific">Sporothrix epigloea</name>
    <dbReference type="NCBI Taxonomy" id="1892477"/>
    <lineage>
        <taxon>Eukaryota</taxon>
        <taxon>Fungi</taxon>
        <taxon>Dikarya</taxon>
        <taxon>Ascomycota</taxon>
        <taxon>Pezizomycotina</taxon>
        <taxon>Sordariomycetes</taxon>
        <taxon>Sordariomycetidae</taxon>
        <taxon>Ophiostomatales</taxon>
        <taxon>Ophiostomataceae</taxon>
        <taxon>Sporothrix</taxon>
    </lineage>
</organism>
<dbReference type="Gene3D" id="1.10.510.10">
    <property type="entry name" value="Transferase(Phosphotransferase) domain 1"/>
    <property type="match status" value="1"/>
</dbReference>
<sequence>MGGGALPEDIMKQWKNSSEYFSPEGEILAKNYGKSAKGEPIIAEEKTLEKRFDAAAPDLDEEEATAVKALIRKILQYDPAKRPTTSEILQDPWFRGIDDLGNLTLTA</sequence>
<protein>
    <recommendedName>
        <fullName evidence="3">Protein kinase domain-containing protein</fullName>
    </recommendedName>
</protein>
<keyword evidence="2" id="KW-1185">Reference proteome</keyword>
<gene>
    <name evidence="1" type="ORF">SEPCBS119000_005237</name>
</gene>